<keyword evidence="1" id="KW-0805">Transcription regulation</keyword>
<name>A0AAE4YMU4_9HYPH</name>
<evidence type="ECO:0000313" key="8">
    <source>
        <dbReference type="Proteomes" id="UP000291659"/>
    </source>
</evidence>
<evidence type="ECO:0000313" key="6">
    <source>
        <dbReference type="EMBL" id="TAX63960.1"/>
    </source>
</evidence>
<gene>
    <name evidence="7" type="ORF">ELG94_27940</name>
    <name evidence="6" type="ORF">ELH98_36545</name>
    <name evidence="5" type="ORF">GR217_10005</name>
</gene>
<dbReference type="SMART" id="SM00347">
    <property type="entry name" value="HTH_MARR"/>
    <property type="match status" value="1"/>
</dbReference>
<dbReference type="RefSeq" id="WP_020397327.1">
    <property type="nucleotide sequence ID" value="NZ_CP084699.1"/>
</dbReference>
<dbReference type="InterPro" id="IPR036390">
    <property type="entry name" value="WH_DNA-bd_sf"/>
</dbReference>
<dbReference type="Proteomes" id="UP000291659">
    <property type="component" value="Unassembled WGS sequence"/>
</dbReference>
<feature type="domain" description="HTH marR-type" evidence="4">
    <location>
        <begin position="8"/>
        <end position="141"/>
    </location>
</feature>
<evidence type="ECO:0000313" key="9">
    <source>
        <dbReference type="Proteomes" id="UP000291892"/>
    </source>
</evidence>
<dbReference type="GO" id="GO:0006950">
    <property type="term" value="P:response to stress"/>
    <property type="evidence" value="ECO:0007669"/>
    <property type="project" value="TreeGrafter"/>
</dbReference>
<dbReference type="InterPro" id="IPR039422">
    <property type="entry name" value="MarR/SlyA-like"/>
</dbReference>
<dbReference type="InterPro" id="IPR036388">
    <property type="entry name" value="WH-like_DNA-bd_sf"/>
</dbReference>
<dbReference type="SUPFAM" id="SSF46785">
    <property type="entry name" value="Winged helix' DNA-binding domain"/>
    <property type="match status" value="1"/>
</dbReference>
<dbReference type="Pfam" id="PF12802">
    <property type="entry name" value="MarR_2"/>
    <property type="match status" value="1"/>
</dbReference>
<evidence type="ECO:0000313" key="5">
    <source>
        <dbReference type="EMBL" id="NEI48024.1"/>
    </source>
</evidence>
<dbReference type="PANTHER" id="PTHR33164">
    <property type="entry name" value="TRANSCRIPTIONAL REGULATOR, MARR FAMILY"/>
    <property type="match status" value="1"/>
</dbReference>
<keyword evidence="2" id="KW-0238">DNA-binding</keyword>
<evidence type="ECO:0000256" key="3">
    <source>
        <dbReference type="ARBA" id="ARBA00023163"/>
    </source>
</evidence>
<reference evidence="5 10" key="2">
    <citation type="submission" date="2019-12" db="EMBL/GenBank/DDBJ databases">
        <title>Rhizobium genotypes associated with high levels of biological nitrogen fixation by grain legumes in a temperate-maritime cropping system.</title>
        <authorList>
            <person name="Maluk M."/>
            <person name="Francesc Ferrando Molina F."/>
            <person name="Lopez Del Egido L."/>
            <person name="Lafos M."/>
            <person name="Langarica-Fuentes A."/>
            <person name="Gebre Yohannes G."/>
            <person name="Young M.W."/>
            <person name="Martin P."/>
            <person name="Gantlett R."/>
            <person name="Kenicer G."/>
            <person name="Hawes C."/>
            <person name="Begg G.S."/>
            <person name="Quilliam R.S."/>
            <person name="Squire G.R."/>
            <person name="Poole P.S."/>
            <person name="Young P.W."/>
            <person name="Iannetta P.M."/>
            <person name="James E.K."/>
        </authorList>
    </citation>
    <scope>NUCLEOTIDE SEQUENCE [LARGE SCALE GENOMIC DNA]</scope>
    <source>
        <strain evidence="5 10">JHI985</strain>
    </source>
</reference>
<protein>
    <submittedName>
        <fullName evidence="5">MarR family transcriptional regulator</fullName>
    </submittedName>
</protein>
<dbReference type="EMBL" id="SIKX01000002">
    <property type="protein sequence ID" value="TBF06770.1"/>
    <property type="molecule type" value="Genomic_DNA"/>
</dbReference>
<dbReference type="Gene3D" id="1.10.10.10">
    <property type="entry name" value="Winged helix-like DNA-binding domain superfamily/Winged helix DNA-binding domain"/>
    <property type="match status" value="1"/>
</dbReference>
<dbReference type="Proteomes" id="UP000291892">
    <property type="component" value="Unassembled WGS sequence"/>
</dbReference>
<geneLocation type="plasmid" evidence="7">
    <name>pSM42_Rh01</name>
</geneLocation>
<keyword evidence="7" id="KW-0614">Plasmid</keyword>
<dbReference type="PANTHER" id="PTHR33164:SF64">
    <property type="entry name" value="TRANSCRIPTIONAL REGULATOR SLYA"/>
    <property type="match status" value="1"/>
</dbReference>
<proteinExistence type="predicted"/>
<comment type="caution">
    <text evidence="5">The sequence shown here is derived from an EMBL/GenBank/DDBJ whole genome shotgun (WGS) entry which is preliminary data.</text>
</comment>
<evidence type="ECO:0000259" key="4">
    <source>
        <dbReference type="PROSITE" id="PS50995"/>
    </source>
</evidence>
<dbReference type="EMBL" id="SIOX01000013">
    <property type="protein sequence ID" value="TAX63960.1"/>
    <property type="molecule type" value="Genomic_DNA"/>
</dbReference>
<dbReference type="GO" id="GO:0003677">
    <property type="term" value="F:DNA binding"/>
    <property type="evidence" value="ECO:0007669"/>
    <property type="project" value="UniProtKB-KW"/>
</dbReference>
<organism evidence="5 10">
    <name type="scientific">Rhizobium ruizarguesonis</name>
    <dbReference type="NCBI Taxonomy" id="2081791"/>
    <lineage>
        <taxon>Bacteria</taxon>
        <taxon>Pseudomonadati</taxon>
        <taxon>Pseudomonadota</taxon>
        <taxon>Alphaproteobacteria</taxon>
        <taxon>Hyphomicrobiales</taxon>
        <taxon>Rhizobiaceae</taxon>
        <taxon>Rhizobium/Agrobacterium group</taxon>
        <taxon>Rhizobium</taxon>
    </lineage>
</organism>
<evidence type="ECO:0000256" key="2">
    <source>
        <dbReference type="ARBA" id="ARBA00023125"/>
    </source>
</evidence>
<dbReference type="InterPro" id="IPR023187">
    <property type="entry name" value="Tscrpt_reg_MarR-type_CS"/>
</dbReference>
<dbReference type="GO" id="GO:0003700">
    <property type="term" value="F:DNA-binding transcription factor activity"/>
    <property type="evidence" value="ECO:0007669"/>
    <property type="project" value="InterPro"/>
</dbReference>
<dbReference type="PRINTS" id="PR00598">
    <property type="entry name" value="HTHMARR"/>
</dbReference>
<reference evidence="8 9" key="1">
    <citation type="submission" date="2019-02" db="EMBL/GenBank/DDBJ databases">
        <title>The genomic architecture of introgression among sibling species of bacteria.</title>
        <authorList>
            <person name="Cavassim M.I.A."/>
            <person name="Moeskjaer S."/>
            <person name="Moslemi C."/>
            <person name="Fields B."/>
            <person name="Bachmann A."/>
            <person name="Vilhjalmsson B."/>
            <person name="Schierup M.H."/>
            <person name="Young J.P.W."/>
            <person name="Andersen S.U."/>
        </authorList>
    </citation>
    <scope>NUCLEOTIDE SEQUENCE [LARGE SCALE GENOMIC DNA]</scope>
    <source>
        <strain evidence="6 8">SM141A</strain>
        <strain evidence="7 9">SM42</strain>
        <plasmid evidence="7">pSM42_Rh01</plasmid>
    </source>
</reference>
<evidence type="ECO:0000313" key="7">
    <source>
        <dbReference type="EMBL" id="TBF06770.1"/>
    </source>
</evidence>
<dbReference type="Proteomes" id="UP000661163">
    <property type="component" value="Unassembled WGS sequence"/>
</dbReference>
<dbReference type="AlphaFoldDB" id="A0AAE4YMU4"/>
<dbReference type="PROSITE" id="PS01117">
    <property type="entry name" value="HTH_MARR_1"/>
    <property type="match status" value="1"/>
</dbReference>
<dbReference type="InterPro" id="IPR000835">
    <property type="entry name" value="HTH_MarR-typ"/>
</dbReference>
<accession>A0AAE4YMU4</accession>
<dbReference type="EMBL" id="WUFC01000006">
    <property type="protein sequence ID" value="NEI48024.1"/>
    <property type="molecule type" value="Genomic_DNA"/>
</dbReference>
<evidence type="ECO:0000313" key="10">
    <source>
        <dbReference type="Proteomes" id="UP000661163"/>
    </source>
</evidence>
<dbReference type="PROSITE" id="PS50995">
    <property type="entry name" value="HTH_MARR_2"/>
    <property type="match status" value="1"/>
</dbReference>
<evidence type="ECO:0000256" key="1">
    <source>
        <dbReference type="ARBA" id="ARBA00023015"/>
    </source>
</evidence>
<keyword evidence="8" id="KW-1185">Reference proteome</keyword>
<sequence length="158" mass="17237">MNTYSNLQRVFTANLLSTGRQWRRAVDLALSSHGISEACAAPLLWIGRLGGGVRQVVLASHVGIEGPSLVRLLDQLETLGLVMRKDDPADRRAKGLWLTEQGATLAARMENVLDDLRGHILQNVDKADLEAAIRVLQAFDNSEMPQPGTLEKQVEAAS</sequence>
<keyword evidence="3" id="KW-0804">Transcription</keyword>